<keyword evidence="3" id="KW-1185">Reference proteome</keyword>
<reference evidence="2 3" key="1">
    <citation type="submission" date="2022-05" db="EMBL/GenBank/DDBJ databases">
        <authorList>
            <consortium name="Genoscope - CEA"/>
            <person name="William W."/>
        </authorList>
    </citation>
    <scope>NUCLEOTIDE SEQUENCE [LARGE SCALE GENOMIC DNA]</scope>
</reference>
<evidence type="ECO:0000256" key="1">
    <source>
        <dbReference type="SAM" id="MobiDB-lite"/>
    </source>
</evidence>
<accession>A0ABN8SJ58</accession>
<feature type="compositionally biased region" description="Polar residues" evidence="1">
    <location>
        <begin position="1"/>
        <end position="19"/>
    </location>
</feature>
<gene>
    <name evidence="2" type="ORF">PEVE_00021526</name>
</gene>
<dbReference type="Proteomes" id="UP001159427">
    <property type="component" value="Unassembled WGS sequence"/>
</dbReference>
<feature type="region of interest" description="Disordered" evidence="1">
    <location>
        <begin position="1"/>
        <end position="21"/>
    </location>
</feature>
<feature type="non-terminal residue" evidence="2">
    <location>
        <position position="180"/>
    </location>
</feature>
<proteinExistence type="predicted"/>
<sequence>MKSTDPNQFPEAISSSQLNHDPPNDLHSLFSCYNESLRPQLEMYALVLTRDINVRPLAAWFNEDIRNAKRLRLNAEKTGRAPRLSVDLAAFKKERNRVVNLMNETRRVYFNQFIEDNSTDQKRLFAVSKSLLNMRKDRSLYTFCFTSCKQYGSVFYCQGNQYQFKAKRHSCCQRPSPTWN</sequence>
<evidence type="ECO:0000313" key="3">
    <source>
        <dbReference type="Proteomes" id="UP001159427"/>
    </source>
</evidence>
<dbReference type="EMBL" id="CALNXI010002880">
    <property type="protein sequence ID" value="CAH3191258.1"/>
    <property type="molecule type" value="Genomic_DNA"/>
</dbReference>
<evidence type="ECO:0000313" key="2">
    <source>
        <dbReference type="EMBL" id="CAH3191258.1"/>
    </source>
</evidence>
<protein>
    <submittedName>
        <fullName evidence="2">Uncharacterized protein</fullName>
    </submittedName>
</protein>
<comment type="caution">
    <text evidence="2">The sequence shown here is derived from an EMBL/GenBank/DDBJ whole genome shotgun (WGS) entry which is preliminary data.</text>
</comment>
<organism evidence="2 3">
    <name type="scientific">Porites evermanni</name>
    <dbReference type="NCBI Taxonomy" id="104178"/>
    <lineage>
        <taxon>Eukaryota</taxon>
        <taxon>Metazoa</taxon>
        <taxon>Cnidaria</taxon>
        <taxon>Anthozoa</taxon>
        <taxon>Hexacorallia</taxon>
        <taxon>Scleractinia</taxon>
        <taxon>Fungiina</taxon>
        <taxon>Poritidae</taxon>
        <taxon>Porites</taxon>
    </lineage>
</organism>
<name>A0ABN8SJ58_9CNID</name>